<dbReference type="PANTHER" id="PTHR23055">
    <property type="entry name" value="CALCIUM BINDING PROTEINS"/>
    <property type="match status" value="1"/>
</dbReference>
<evidence type="ECO:0000256" key="1">
    <source>
        <dbReference type="ARBA" id="ARBA00006049"/>
    </source>
</evidence>
<dbReference type="Pfam" id="PF13499">
    <property type="entry name" value="EF-hand_7"/>
    <property type="match status" value="1"/>
</dbReference>
<feature type="domain" description="EF-hand" evidence="7">
    <location>
        <begin position="60"/>
        <end position="95"/>
    </location>
</feature>
<evidence type="ECO:0000256" key="3">
    <source>
        <dbReference type="ARBA" id="ARBA00022723"/>
    </source>
</evidence>
<evidence type="ECO:0000313" key="8">
    <source>
        <dbReference type="EMBL" id="KAH6599177.1"/>
    </source>
</evidence>
<keyword evidence="3" id="KW-0479">Metal-binding</keyword>
<dbReference type="SMART" id="SM00054">
    <property type="entry name" value="EFh"/>
    <property type="match status" value="3"/>
</dbReference>
<evidence type="ECO:0000256" key="5">
    <source>
        <dbReference type="ARBA" id="ARBA00022837"/>
    </source>
</evidence>
<dbReference type="Proteomes" id="UP001648503">
    <property type="component" value="Unassembled WGS sequence"/>
</dbReference>
<protein>
    <recommendedName>
        <fullName evidence="7">EF-hand domain-containing protein</fullName>
    </recommendedName>
</protein>
<name>A0ABQ8FJ45_9FUNG</name>
<dbReference type="CDD" id="cd00051">
    <property type="entry name" value="EFh"/>
    <property type="match status" value="2"/>
</dbReference>
<feature type="domain" description="EF-hand" evidence="7">
    <location>
        <begin position="96"/>
        <end position="131"/>
    </location>
</feature>
<dbReference type="PROSITE" id="PS00018">
    <property type="entry name" value="EF_HAND_1"/>
    <property type="match status" value="3"/>
</dbReference>
<dbReference type="PANTHER" id="PTHR23055:SF178">
    <property type="entry name" value="NEUROCALCIN HOMOLOG"/>
    <property type="match status" value="1"/>
</dbReference>
<keyword evidence="2" id="KW-0519">Myristate</keyword>
<dbReference type="PRINTS" id="PR00450">
    <property type="entry name" value="RECOVERIN"/>
</dbReference>
<keyword evidence="5" id="KW-0106">Calcium</keyword>
<keyword evidence="9" id="KW-1185">Reference proteome</keyword>
<dbReference type="InterPro" id="IPR011992">
    <property type="entry name" value="EF-hand-dom_pair"/>
</dbReference>
<accession>A0ABQ8FJ45</accession>
<keyword evidence="4" id="KW-0677">Repeat</keyword>
<comment type="similarity">
    <text evidence="1">Belongs to the recoverin family.</text>
</comment>
<reference evidence="8 9" key="1">
    <citation type="submission" date="2021-02" db="EMBL/GenBank/DDBJ databases">
        <title>Variation within the Batrachochytrium salamandrivorans European outbreak.</title>
        <authorList>
            <person name="Kelly M."/>
            <person name="Pasmans F."/>
            <person name="Shea T.P."/>
            <person name="Munoz J.F."/>
            <person name="Carranza S."/>
            <person name="Cuomo C.A."/>
            <person name="Martel A."/>
        </authorList>
    </citation>
    <scope>NUCLEOTIDE SEQUENCE [LARGE SCALE GENOMIC DNA]</scope>
    <source>
        <strain evidence="8 9">AMFP18/2</strain>
    </source>
</reference>
<feature type="domain" description="EF-hand" evidence="7">
    <location>
        <begin position="144"/>
        <end position="179"/>
    </location>
</feature>
<evidence type="ECO:0000256" key="6">
    <source>
        <dbReference type="ARBA" id="ARBA00023288"/>
    </source>
</evidence>
<dbReference type="Gene3D" id="1.10.238.10">
    <property type="entry name" value="EF-hand"/>
    <property type="match status" value="1"/>
</dbReference>
<dbReference type="Pfam" id="PF13833">
    <property type="entry name" value="EF-hand_8"/>
    <property type="match status" value="1"/>
</dbReference>
<organism evidence="8 9">
    <name type="scientific">Batrachochytrium salamandrivorans</name>
    <dbReference type="NCBI Taxonomy" id="1357716"/>
    <lineage>
        <taxon>Eukaryota</taxon>
        <taxon>Fungi</taxon>
        <taxon>Fungi incertae sedis</taxon>
        <taxon>Chytridiomycota</taxon>
        <taxon>Chytridiomycota incertae sedis</taxon>
        <taxon>Chytridiomycetes</taxon>
        <taxon>Rhizophydiales</taxon>
        <taxon>Rhizophydiales incertae sedis</taxon>
        <taxon>Batrachochytrium</taxon>
    </lineage>
</organism>
<evidence type="ECO:0000313" key="9">
    <source>
        <dbReference type="Proteomes" id="UP001648503"/>
    </source>
</evidence>
<dbReference type="SUPFAM" id="SSF47473">
    <property type="entry name" value="EF-hand"/>
    <property type="match status" value="1"/>
</dbReference>
<dbReference type="InterPro" id="IPR028846">
    <property type="entry name" value="Recoverin"/>
</dbReference>
<evidence type="ECO:0000259" key="7">
    <source>
        <dbReference type="PROSITE" id="PS50222"/>
    </source>
</evidence>
<dbReference type="InterPro" id="IPR018247">
    <property type="entry name" value="EF_Hand_1_Ca_BS"/>
</dbReference>
<dbReference type="PROSITE" id="PS50222">
    <property type="entry name" value="EF_HAND_2"/>
    <property type="match status" value="3"/>
</dbReference>
<proteinExistence type="inferred from homology"/>
<dbReference type="EMBL" id="JAFCIX010000076">
    <property type="protein sequence ID" value="KAH6599177.1"/>
    <property type="molecule type" value="Genomic_DNA"/>
</dbReference>
<evidence type="ECO:0000256" key="2">
    <source>
        <dbReference type="ARBA" id="ARBA00022707"/>
    </source>
</evidence>
<keyword evidence="6" id="KW-0449">Lipoprotein</keyword>
<evidence type="ECO:0000256" key="4">
    <source>
        <dbReference type="ARBA" id="ARBA00022737"/>
    </source>
</evidence>
<comment type="caution">
    <text evidence="8">The sequence shown here is derived from an EMBL/GenBank/DDBJ whole genome shotgun (WGS) entry which is preliminary data.</text>
</comment>
<dbReference type="InterPro" id="IPR002048">
    <property type="entry name" value="EF_hand_dom"/>
</dbReference>
<gene>
    <name evidence="8" type="ORF">BASA50_003205</name>
</gene>
<sequence length="190" mass="21691">MGKASSKLSPELLVELSRSTRFDKKELQLWHRGFLKDCPRGIIDRKDFQKIYKQYFPFGDPSKYAGYVFRLMDMDGNGELDFVEFITALSVSARGDLDDRLSWAFQLYDLDEDGYIGKAEMLCIVDAIYRMIGTTEGLPYDEITPELRVAKVFSMMDLDNDGRLSMEEFKLGSKLDPSIASSLDLYSGLI</sequence>